<reference evidence="1 2" key="1">
    <citation type="submission" date="2017-05" db="EMBL/GenBank/DDBJ databases">
        <title>Acinetobacter populi ANC 5415 (= PBJ7), whole genome shotgun sequencing project.</title>
        <authorList>
            <person name="Nemec A."/>
            <person name="Radolfova-Krizova L."/>
        </authorList>
    </citation>
    <scope>NUCLEOTIDE SEQUENCE [LARGE SCALE GENOMIC DNA]</scope>
    <source>
        <strain evidence="1 2">PBJ7</strain>
    </source>
</reference>
<dbReference type="EMBL" id="NEXX01000003">
    <property type="protein sequence ID" value="OUY07194.1"/>
    <property type="molecule type" value="Genomic_DNA"/>
</dbReference>
<dbReference type="Gene3D" id="1.10.1220.10">
    <property type="entry name" value="Met repressor-like"/>
    <property type="match status" value="1"/>
</dbReference>
<comment type="caution">
    <text evidence="1">The sequence shown here is derived from an EMBL/GenBank/DDBJ whole genome shotgun (WGS) entry which is preliminary data.</text>
</comment>
<dbReference type="InterPro" id="IPR010985">
    <property type="entry name" value="Ribbon_hlx_hlx"/>
</dbReference>
<dbReference type="Proteomes" id="UP000196536">
    <property type="component" value="Unassembled WGS sequence"/>
</dbReference>
<dbReference type="InterPro" id="IPR013321">
    <property type="entry name" value="Arc_rbn_hlx_hlx"/>
</dbReference>
<dbReference type="OrthoDB" id="5298181at2"/>
<dbReference type="AlphaFoldDB" id="A0A1Z9YY88"/>
<evidence type="ECO:0000313" key="1">
    <source>
        <dbReference type="EMBL" id="OUY07194.1"/>
    </source>
</evidence>
<evidence type="ECO:0000313" key="2">
    <source>
        <dbReference type="Proteomes" id="UP000196536"/>
    </source>
</evidence>
<protein>
    <submittedName>
        <fullName evidence="1">CopG family transcriptional regulator</fullName>
    </submittedName>
</protein>
<gene>
    <name evidence="1" type="ORF">CAP51_10975</name>
</gene>
<dbReference type="GO" id="GO:0006355">
    <property type="term" value="P:regulation of DNA-templated transcription"/>
    <property type="evidence" value="ECO:0007669"/>
    <property type="project" value="InterPro"/>
</dbReference>
<organism evidence="1 2">
    <name type="scientific">Acinetobacter populi</name>
    <dbReference type="NCBI Taxonomy" id="1582270"/>
    <lineage>
        <taxon>Bacteria</taxon>
        <taxon>Pseudomonadati</taxon>
        <taxon>Pseudomonadota</taxon>
        <taxon>Gammaproteobacteria</taxon>
        <taxon>Moraxellales</taxon>
        <taxon>Moraxellaceae</taxon>
        <taxon>Acinetobacter</taxon>
    </lineage>
</organism>
<keyword evidence="2" id="KW-1185">Reference proteome</keyword>
<sequence length="93" mass="10677">MSIVSMSIKLDSSYKDRLNRLAISKNRTSHALAKAAITRFIEQEERIEAERREAVASYEDYLETGLHVTLAEADEWLESWGTDHEKDAPLCHK</sequence>
<name>A0A1Z9YY88_9GAMM</name>
<dbReference type="SUPFAM" id="SSF47598">
    <property type="entry name" value="Ribbon-helix-helix"/>
    <property type="match status" value="1"/>
</dbReference>
<proteinExistence type="predicted"/>
<accession>A0A1Z9YY88</accession>
<dbReference type="RefSeq" id="WP_087620791.1">
    <property type="nucleotide sequence ID" value="NZ_JAKVJF010000025.1"/>
</dbReference>